<feature type="domain" description="Smf/DprA SLOG" evidence="2">
    <location>
        <begin position="78"/>
        <end position="287"/>
    </location>
</feature>
<dbReference type="Pfam" id="PF17782">
    <property type="entry name" value="WHD_DprA"/>
    <property type="match status" value="1"/>
</dbReference>
<dbReference type="InterPro" id="IPR010994">
    <property type="entry name" value="RuvA_2-like"/>
</dbReference>
<dbReference type="NCBIfam" id="TIGR00732">
    <property type="entry name" value="dprA"/>
    <property type="match status" value="1"/>
</dbReference>
<organism evidence="4 5">
    <name type="scientific">Natranaerovirga pectinivora</name>
    <dbReference type="NCBI Taxonomy" id="682400"/>
    <lineage>
        <taxon>Bacteria</taxon>
        <taxon>Bacillati</taxon>
        <taxon>Bacillota</taxon>
        <taxon>Clostridia</taxon>
        <taxon>Lachnospirales</taxon>
        <taxon>Natranaerovirgaceae</taxon>
        <taxon>Natranaerovirga</taxon>
    </lineage>
</organism>
<evidence type="ECO:0000313" key="4">
    <source>
        <dbReference type="EMBL" id="TCT16413.1"/>
    </source>
</evidence>
<evidence type="ECO:0000256" key="1">
    <source>
        <dbReference type="ARBA" id="ARBA00006525"/>
    </source>
</evidence>
<dbReference type="EMBL" id="SMAL01000002">
    <property type="protein sequence ID" value="TCT16413.1"/>
    <property type="molecule type" value="Genomic_DNA"/>
</dbReference>
<evidence type="ECO:0000313" key="5">
    <source>
        <dbReference type="Proteomes" id="UP000294902"/>
    </source>
</evidence>
<name>A0A4R3MN39_9FIRM</name>
<dbReference type="AlphaFoldDB" id="A0A4R3MN39"/>
<feature type="domain" description="DprA winged helix" evidence="3">
    <location>
        <begin position="308"/>
        <end position="358"/>
    </location>
</feature>
<dbReference type="Proteomes" id="UP000294902">
    <property type="component" value="Unassembled WGS sequence"/>
</dbReference>
<dbReference type="GO" id="GO:0009294">
    <property type="term" value="P:DNA-mediated transformation"/>
    <property type="evidence" value="ECO:0007669"/>
    <property type="project" value="InterPro"/>
</dbReference>
<dbReference type="PANTHER" id="PTHR43022:SF1">
    <property type="entry name" value="PROTEIN SMF"/>
    <property type="match status" value="1"/>
</dbReference>
<dbReference type="SUPFAM" id="SSF102405">
    <property type="entry name" value="MCP/YpsA-like"/>
    <property type="match status" value="1"/>
</dbReference>
<evidence type="ECO:0000259" key="3">
    <source>
        <dbReference type="Pfam" id="PF17782"/>
    </source>
</evidence>
<accession>A0A4R3MN39</accession>
<dbReference type="RefSeq" id="WP_132250789.1">
    <property type="nucleotide sequence ID" value="NZ_SMAL01000002.1"/>
</dbReference>
<evidence type="ECO:0000259" key="2">
    <source>
        <dbReference type="Pfam" id="PF02481"/>
    </source>
</evidence>
<dbReference type="InterPro" id="IPR003488">
    <property type="entry name" value="DprA"/>
</dbReference>
<reference evidence="4 5" key="1">
    <citation type="submission" date="2019-03" db="EMBL/GenBank/DDBJ databases">
        <title>Genomic Encyclopedia of Type Strains, Phase IV (KMG-IV): sequencing the most valuable type-strain genomes for metagenomic binning, comparative biology and taxonomic classification.</title>
        <authorList>
            <person name="Goeker M."/>
        </authorList>
    </citation>
    <scope>NUCLEOTIDE SEQUENCE [LARGE SCALE GENOMIC DNA]</scope>
    <source>
        <strain evidence="4 5">DSM 24629</strain>
    </source>
</reference>
<dbReference type="Pfam" id="PF02481">
    <property type="entry name" value="DNA_processg_A"/>
    <property type="match status" value="1"/>
</dbReference>
<proteinExistence type="inferred from homology"/>
<comment type="caution">
    <text evidence="4">The sequence shown here is derived from an EMBL/GenBank/DDBJ whole genome shotgun (WGS) entry which is preliminary data.</text>
</comment>
<dbReference type="InterPro" id="IPR036388">
    <property type="entry name" value="WH-like_DNA-bd_sf"/>
</dbReference>
<dbReference type="InterPro" id="IPR041614">
    <property type="entry name" value="DprA_WH"/>
</dbReference>
<dbReference type="InterPro" id="IPR057666">
    <property type="entry name" value="DrpA_SLOG"/>
</dbReference>
<keyword evidence="5" id="KW-1185">Reference proteome</keyword>
<sequence length="365" mass="41462">MNKSLYWYWMCNIKGIGQKKTAKLLDCFGDPEGVWRASEKDLSNVAILRTNDIKKIIESRDEESINIGYKRLQERNIKFITIDDKEYPPQLKNIYDPPFGIYNKGILPNEKKLKIAIVGARKCTSYGKEMAKYFARELANLGVEVISGLARGIDAYAHQGAIEGKGKTYSVLGNGLNICYPQENISLFMEVEKQGGIISEYNLDVKPNPSHFPLRNRIISGLSDGILVIEAAKKSGSLITAEISLEQGREVFALPGRITDKLSEGTNEIIKMGGKMVTSIEDILEEFQYIMPKYERIEEKIENKLKLLDKNEKMVYACLSLEPKYIDEIANELKIEIQKVNHLLFILEIKGLIKQLPNKYFIINV</sequence>
<dbReference type="Gene3D" id="3.40.50.450">
    <property type="match status" value="1"/>
</dbReference>
<dbReference type="Gene3D" id="1.10.10.10">
    <property type="entry name" value="Winged helix-like DNA-binding domain superfamily/Winged helix DNA-binding domain"/>
    <property type="match status" value="1"/>
</dbReference>
<dbReference type="PANTHER" id="PTHR43022">
    <property type="entry name" value="PROTEIN SMF"/>
    <property type="match status" value="1"/>
</dbReference>
<protein>
    <submittedName>
        <fullName evidence="4">DNA processing protein</fullName>
    </submittedName>
</protein>
<gene>
    <name evidence="4" type="ORF">EDC18_102432</name>
</gene>
<comment type="similarity">
    <text evidence="1">Belongs to the DprA/Smf family.</text>
</comment>
<dbReference type="OrthoDB" id="9785707at2"/>
<dbReference type="SUPFAM" id="SSF47781">
    <property type="entry name" value="RuvA domain 2-like"/>
    <property type="match status" value="1"/>
</dbReference>